<dbReference type="SUPFAM" id="SSF56112">
    <property type="entry name" value="Protein kinase-like (PK-like)"/>
    <property type="match status" value="1"/>
</dbReference>
<keyword evidence="3" id="KW-0808">Transferase</keyword>
<evidence type="ECO:0000313" key="4">
    <source>
        <dbReference type="Proteomes" id="UP000309215"/>
    </source>
</evidence>
<keyword evidence="4" id="KW-1185">Reference proteome</keyword>
<evidence type="ECO:0000313" key="3">
    <source>
        <dbReference type="EMBL" id="TKD03479.1"/>
    </source>
</evidence>
<gene>
    <name evidence="3" type="ORF">E8A74_25060</name>
</gene>
<comment type="caution">
    <text evidence="3">The sequence shown here is derived from an EMBL/GenBank/DDBJ whole genome shotgun (WGS) entry which is preliminary data.</text>
</comment>
<reference evidence="3 4" key="1">
    <citation type="submission" date="2019-04" db="EMBL/GenBank/DDBJ databases">
        <authorList>
            <person name="Li Y."/>
            <person name="Wang J."/>
        </authorList>
    </citation>
    <scope>NUCLEOTIDE SEQUENCE [LARGE SCALE GENOMIC DNA]</scope>
    <source>
        <strain evidence="3 4">DSM 14668</strain>
    </source>
</reference>
<dbReference type="PANTHER" id="PTHR10566:SF113">
    <property type="entry name" value="PROTEIN ACTIVITY OF BC1 COMPLEX KINASE 7, CHLOROPLASTIC"/>
    <property type="match status" value="1"/>
</dbReference>
<comment type="similarity">
    <text evidence="1">Belongs to the protein kinase superfamily. ADCK protein kinase family.</text>
</comment>
<dbReference type="InterPro" id="IPR004147">
    <property type="entry name" value="ABC1_dom"/>
</dbReference>
<organism evidence="3 4">
    <name type="scientific">Polyangium fumosum</name>
    <dbReference type="NCBI Taxonomy" id="889272"/>
    <lineage>
        <taxon>Bacteria</taxon>
        <taxon>Pseudomonadati</taxon>
        <taxon>Myxococcota</taxon>
        <taxon>Polyangia</taxon>
        <taxon>Polyangiales</taxon>
        <taxon>Polyangiaceae</taxon>
        <taxon>Polyangium</taxon>
    </lineage>
</organism>
<protein>
    <submittedName>
        <fullName evidence="3">AarF/ABC1/UbiB kinase family protein</fullName>
    </submittedName>
</protein>
<dbReference type="InterPro" id="IPR011009">
    <property type="entry name" value="Kinase-like_dom_sf"/>
</dbReference>
<evidence type="ECO:0000256" key="1">
    <source>
        <dbReference type="ARBA" id="ARBA00009670"/>
    </source>
</evidence>
<proteinExistence type="inferred from homology"/>
<sequence>MTDERKIPEGRLGRLARLAAVGARTGASLIRGTSAADAAASKAAEMLGTLRGLAAKAGQMASYVDGMVPEGQREAYETAMRKLRNAAPTSSPAAIRARVEEDLGAPIDKLFAEWDEQPFASASIGQVHRARLDDGREVAVKVQHPGIEKAVESDLENADVLGGMVAVLGPKRLEPKAVLAELRARFLEELDYELEARRQRAFTALHAGDPAIRIPEVILERSSKRVLTSELVHGKALEEACEADLVIRERYADTLWRFVFKGNLVGGMFNADPHPGNYLFQDDGSIIFLDFGCVQPIEGERLTLARNLHLAALRRDEEAFGEIATKILLTEGGVYERMAVAYSRRCFEPIFGSPYRITRAYAASLVEGIKEMKNEVLFKKDGNFVQLPPGMLFMNRLQFGFYSVLARLDVSLDYAAVEETFLREAGFV</sequence>
<dbReference type="GO" id="GO:0016301">
    <property type="term" value="F:kinase activity"/>
    <property type="evidence" value="ECO:0007669"/>
    <property type="project" value="UniProtKB-KW"/>
</dbReference>
<dbReference type="InterPro" id="IPR050154">
    <property type="entry name" value="UbiB_kinase"/>
</dbReference>
<dbReference type="Proteomes" id="UP000309215">
    <property type="component" value="Unassembled WGS sequence"/>
</dbReference>
<dbReference type="CDD" id="cd13970">
    <property type="entry name" value="ABC1_ADCK3"/>
    <property type="match status" value="1"/>
</dbReference>
<keyword evidence="3" id="KW-0418">Kinase</keyword>
<dbReference type="OrthoDB" id="9795390at2"/>
<dbReference type="PANTHER" id="PTHR10566">
    <property type="entry name" value="CHAPERONE-ACTIVITY OF BC1 COMPLEX CABC1 -RELATED"/>
    <property type="match status" value="1"/>
</dbReference>
<feature type="domain" description="ABC1 atypical kinase-like" evidence="2">
    <location>
        <begin position="82"/>
        <end position="321"/>
    </location>
</feature>
<dbReference type="RefSeq" id="WP_136931599.1">
    <property type="nucleotide sequence ID" value="NZ_SSMQ01000028.1"/>
</dbReference>
<dbReference type="InterPro" id="IPR034646">
    <property type="entry name" value="ADCK3_dom"/>
</dbReference>
<dbReference type="EMBL" id="SSMQ01000028">
    <property type="protein sequence ID" value="TKD03479.1"/>
    <property type="molecule type" value="Genomic_DNA"/>
</dbReference>
<name>A0A4U1J8B4_9BACT</name>
<evidence type="ECO:0000259" key="2">
    <source>
        <dbReference type="Pfam" id="PF03109"/>
    </source>
</evidence>
<dbReference type="AlphaFoldDB" id="A0A4U1J8B4"/>
<dbReference type="Pfam" id="PF03109">
    <property type="entry name" value="ABC1"/>
    <property type="match status" value="1"/>
</dbReference>
<accession>A0A4U1J8B4</accession>